<dbReference type="Proteomes" id="UP000264589">
    <property type="component" value="Unassembled WGS sequence"/>
</dbReference>
<feature type="domain" description="Heme NO-binding" evidence="1">
    <location>
        <begin position="2"/>
        <end position="161"/>
    </location>
</feature>
<evidence type="ECO:0000313" key="3">
    <source>
        <dbReference type="Proteomes" id="UP000264589"/>
    </source>
</evidence>
<dbReference type="EMBL" id="QUQO01000001">
    <property type="protein sequence ID" value="RFB04544.1"/>
    <property type="molecule type" value="Genomic_DNA"/>
</dbReference>
<dbReference type="SUPFAM" id="SSF111126">
    <property type="entry name" value="Ligand-binding domain in the NO signalling and Golgi transport"/>
    <property type="match status" value="1"/>
</dbReference>
<evidence type="ECO:0000313" key="2">
    <source>
        <dbReference type="EMBL" id="RFB04544.1"/>
    </source>
</evidence>
<dbReference type="InterPro" id="IPR024096">
    <property type="entry name" value="NO_sig/Golgi_transp_ligand-bd"/>
</dbReference>
<sequence length="186" mass="21289">MKGIIFTEVLDSIDQYFGEQVTDRVIGKCSLSSGGGYTSIGRYDPSELHTLVEVLSADVSIPPDELQRLFGLHLFGRFAELYPVFFTRYDNATDMLKAIGSEVHAEVSKLCTEARLPAVETIFCEGKRMTLRYRSERRLESFCHGLIEACFAYFRERAEVTMQMGHDEKGVFHDFEIVKKERFYDA</sequence>
<dbReference type="InParanoid" id="A0A371RGF3"/>
<evidence type="ECO:0000259" key="1">
    <source>
        <dbReference type="Pfam" id="PF07700"/>
    </source>
</evidence>
<reference evidence="2 3" key="1">
    <citation type="submission" date="2018-08" db="EMBL/GenBank/DDBJ databases">
        <title>Parvularcula sp. SM1705, isolated from surface water of the South Sea China.</title>
        <authorList>
            <person name="Sun L."/>
        </authorList>
    </citation>
    <scope>NUCLEOTIDE SEQUENCE [LARGE SCALE GENOMIC DNA]</scope>
    <source>
        <strain evidence="2 3">SM1705</strain>
    </source>
</reference>
<comment type="caution">
    <text evidence="2">The sequence shown here is derived from an EMBL/GenBank/DDBJ whole genome shotgun (WGS) entry which is preliminary data.</text>
</comment>
<dbReference type="Gene3D" id="3.90.1520.10">
    <property type="entry name" value="H-NOX domain"/>
    <property type="match status" value="1"/>
</dbReference>
<name>A0A371RGF3_9PROT</name>
<dbReference type="Pfam" id="PF07700">
    <property type="entry name" value="HNOB"/>
    <property type="match status" value="1"/>
</dbReference>
<dbReference type="GO" id="GO:0020037">
    <property type="term" value="F:heme binding"/>
    <property type="evidence" value="ECO:0007669"/>
    <property type="project" value="InterPro"/>
</dbReference>
<organism evidence="2 3">
    <name type="scientific">Parvularcula marina</name>
    <dbReference type="NCBI Taxonomy" id="2292771"/>
    <lineage>
        <taxon>Bacteria</taxon>
        <taxon>Pseudomonadati</taxon>
        <taxon>Pseudomonadota</taxon>
        <taxon>Alphaproteobacteria</taxon>
        <taxon>Parvularculales</taxon>
        <taxon>Parvularculaceae</taxon>
        <taxon>Parvularcula</taxon>
    </lineage>
</organism>
<dbReference type="AlphaFoldDB" id="A0A371RGF3"/>
<dbReference type="OrthoDB" id="7266652at2"/>
<accession>A0A371RGF3</accession>
<dbReference type="InterPro" id="IPR038158">
    <property type="entry name" value="H-NOX_domain_sf"/>
</dbReference>
<protein>
    <recommendedName>
        <fullName evidence="1">Heme NO-binding domain-containing protein</fullName>
    </recommendedName>
</protein>
<dbReference type="RefSeq" id="WP_116391176.1">
    <property type="nucleotide sequence ID" value="NZ_QUQO01000001.1"/>
</dbReference>
<keyword evidence="3" id="KW-1185">Reference proteome</keyword>
<gene>
    <name evidence="2" type="ORF">DX908_04155</name>
</gene>
<proteinExistence type="predicted"/>
<dbReference type="InterPro" id="IPR011644">
    <property type="entry name" value="Heme_NO-bd"/>
</dbReference>